<keyword evidence="6" id="KW-1133">Transmembrane helix</keyword>
<dbReference type="PANTHER" id="PTHR45931">
    <property type="entry name" value="SI:CH211-59O9.10"/>
    <property type="match status" value="1"/>
</dbReference>
<dbReference type="InterPro" id="IPR001841">
    <property type="entry name" value="Znf_RING"/>
</dbReference>
<dbReference type="GO" id="GO:0005634">
    <property type="term" value="C:nucleus"/>
    <property type="evidence" value="ECO:0007669"/>
    <property type="project" value="TreeGrafter"/>
</dbReference>
<dbReference type="AlphaFoldDB" id="A0A4Y7Q8Z3"/>
<evidence type="ECO:0000256" key="1">
    <source>
        <dbReference type="ARBA" id="ARBA00022723"/>
    </source>
</evidence>
<feature type="region of interest" description="Disordered" evidence="5">
    <location>
        <begin position="245"/>
        <end position="270"/>
    </location>
</feature>
<dbReference type="GO" id="GO:0008270">
    <property type="term" value="F:zinc ion binding"/>
    <property type="evidence" value="ECO:0007669"/>
    <property type="project" value="UniProtKB-KW"/>
</dbReference>
<dbReference type="InterPro" id="IPR013083">
    <property type="entry name" value="Znf_RING/FYVE/PHD"/>
</dbReference>
<dbReference type="SUPFAM" id="SSF57850">
    <property type="entry name" value="RING/U-box"/>
    <property type="match status" value="1"/>
</dbReference>
<protein>
    <recommendedName>
        <fullName evidence="7">RING-type domain-containing protein</fullName>
    </recommendedName>
</protein>
<evidence type="ECO:0000256" key="6">
    <source>
        <dbReference type="SAM" id="Phobius"/>
    </source>
</evidence>
<evidence type="ECO:0000313" key="8">
    <source>
        <dbReference type="EMBL" id="TDL24127.1"/>
    </source>
</evidence>
<keyword evidence="6" id="KW-0472">Membrane</keyword>
<evidence type="ECO:0000256" key="3">
    <source>
        <dbReference type="ARBA" id="ARBA00022833"/>
    </source>
</evidence>
<feature type="transmembrane region" description="Helical" evidence="6">
    <location>
        <begin position="191"/>
        <end position="214"/>
    </location>
</feature>
<dbReference type="Gene3D" id="3.30.40.10">
    <property type="entry name" value="Zinc/RING finger domain, C3HC4 (zinc finger)"/>
    <property type="match status" value="1"/>
</dbReference>
<feature type="transmembrane region" description="Helical" evidence="6">
    <location>
        <begin position="337"/>
        <end position="356"/>
    </location>
</feature>
<dbReference type="InterPro" id="IPR051834">
    <property type="entry name" value="RING_finger_E3_ligase"/>
</dbReference>
<feature type="region of interest" description="Disordered" evidence="5">
    <location>
        <begin position="1"/>
        <end position="120"/>
    </location>
</feature>
<keyword evidence="6" id="KW-0812">Transmembrane</keyword>
<feature type="region of interest" description="Disordered" evidence="5">
    <location>
        <begin position="503"/>
        <end position="562"/>
    </location>
</feature>
<dbReference type="STRING" id="50990.A0A4Y7Q8Z3"/>
<feature type="compositionally biased region" description="Polar residues" evidence="5">
    <location>
        <begin position="258"/>
        <end position="270"/>
    </location>
</feature>
<feature type="compositionally biased region" description="Basic and acidic residues" evidence="5">
    <location>
        <begin position="543"/>
        <end position="557"/>
    </location>
</feature>
<organism evidence="8 9">
    <name type="scientific">Rickenella mellea</name>
    <dbReference type="NCBI Taxonomy" id="50990"/>
    <lineage>
        <taxon>Eukaryota</taxon>
        <taxon>Fungi</taxon>
        <taxon>Dikarya</taxon>
        <taxon>Basidiomycota</taxon>
        <taxon>Agaricomycotina</taxon>
        <taxon>Agaricomycetes</taxon>
        <taxon>Hymenochaetales</taxon>
        <taxon>Rickenellaceae</taxon>
        <taxon>Rickenella</taxon>
    </lineage>
</organism>
<keyword evidence="1" id="KW-0479">Metal-binding</keyword>
<reference evidence="8 9" key="1">
    <citation type="submission" date="2018-06" db="EMBL/GenBank/DDBJ databases">
        <title>A transcriptomic atlas of mushroom development highlights an independent origin of complex multicellularity.</title>
        <authorList>
            <consortium name="DOE Joint Genome Institute"/>
            <person name="Krizsan K."/>
            <person name="Almasi E."/>
            <person name="Merenyi Z."/>
            <person name="Sahu N."/>
            <person name="Viragh M."/>
            <person name="Koszo T."/>
            <person name="Mondo S."/>
            <person name="Kiss B."/>
            <person name="Balint B."/>
            <person name="Kues U."/>
            <person name="Barry K."/>
            <person name="Hegedus J.C."/>
            <person name="Henrissat B."/>
            <person name="Johnson J."/>
            <person name="Lipzen A."/>
            <person name="Ohm R."/>
            <person name="Nagy I."/>
            <person name="Pangilinan J."/>
            <person name="Yan J."/>
            <person name="Xiong Y."/>
            <person name="Grigoriev I.V."/>
            <person name="Hibbett D.S."/>
            <person name="Nagy L.G."/>
        </authorList>
    </citation>
    <scope>NUCLEOTIDE SEQUENCE [LARGE SCALE GENOMIC DNA]</scope>
    <source>
        <strain evidence="8 9">SZMC22713</strain>
    </source>
</reference>
<feature type="transmembrane region" description="Helical" evidence="6">
    <location>
        <begin position="316"/>
        <end position="332"/>
    </location>
</feature>
<evidence type="ECO:0000256" key="2">
    <source>
        <dbReference type="ARBA" id="ARBA00022771"/>
    </source>
</evidence>
<dbReference type="Pfam" id="PF13639">
    <property type="entry name" value="zf-RING_2"/>
    <property type="match status" value="1"/>
</dbReference>
<feature type="compositionally biased region" description="Basic and acidic residues" evidence="5">
    <location>
        <begin position="33"/>
        <end position="44"/>
    </location>
</feature>
<name>A0A4Y7Q8Z3_9AGAM</name>
<dbReference type="CDD" id="cd16448">
    <property type="entry name" value="RING-H2"/>
    <property type="match status" value="1"/>
</dbReference>
<feature type="compositionally biased region" description="Basic and acidic residues" evidence="5">
    <location>
        <begin position="524"/>
        <end position="537"/>
    </location>
</feature>
<dbReference type="VEuPathDB" id="FungiDB:BD410DRAFT_786214"/>
<proteinExistence type="predicted"/>
<dbReference type="EMBL" id="ML170167">
    <property type="protein sequence ID" value="TDL24127.1"/>
    <property type="molecule type" value="Genomic_DNA"/>
</dbReference>
<evidence type="ECO:0000313" key="9">
    <source>
        <dbReference type="Proteomes" id="UP000294933"/>
    </source>
</evidence>
<feature type="region of interest" description="Disordered" evidence="5">
    <location>
        <begin position="397"/>
        <end position="476"/>
    </location>
</feature>
<keyword evidence="9" id="KW-1185">Reference proteome</keyword>
<evidence type="ECO:0000256" key="4">
    <source>
        <dbReference type="PROSITE-ProRule" id="PRU00175"/>
    </source>
</evidence>
<feature type="compositionally biased region" description="Basic residues" evidence="5">
    <location>
        <begin position="431"/>
        <end position="440"/>
    </location>
</feature>
<dbReference type="SMART" id="SM00184">
    <property type="entry name" value="RING"/>
    <property type="match status" value="1"/>
</dbReference>
<evidence type="ECO:0000256" key="5">
    <source>
        <dbReference type="SAM" id="MobiDB-lite"/>
    </source>
</evidence>
<dbReference type="PANTHER" id="PTHR45931:SF3">
    <property type="entry name" value="RING ZINC FINGER-CONTAINING PROTEIN"/>
    <property type="match status" value="1"/>
</dbReference>
<dbReference type="PROSITE" id="PS50089">
    <property type="entry name" value="ZF_RING_2"/>
    <property type="match status" value="1"/>
</dbReference>
<accession>A0A4Y7Q8Z3</accession>
<keyword evidence="2 4" id="KW-0863">Zinc-finger</keyword>
<feature type="domain" description="RING-type" evidence="7">
    <location>
        <begin position="587"/>
        <end position="614"/>
    </location>
</feature>
<dbReference type="GO" id="GO:0061630">
    <property type="term" value="F:ubiquitin protein ligase activity"/>
    <property type="evidence" value="ECO:0007669"/>
    <property type="project" value="TreeGrafter"/>
</dbReference>
<keyword evidence="3" id="KW-0862">Zinc</keyword>
<gene>
    <name evidence="8" type="ORF">BD410DRAFT_786214</name>
</gene>
<feature type="transmembrane region" description="Helical" evidence="6">
    <location>
        <begin position="280"/>
        <end position="304"/>
    </location>
</feature>
<sequence>MSSIHVSPRISPQELRRVRSAGDAESAASRPSGPDRGHERRGSHQDNSPPRLILASDLSVPGPSREERPSRSRSRTPPVFTRVTAPRSRSRSRSLSPARDWEFPLDMPPSPTAESTPIRHTTRTSYLRRFLQFLGYAGASRERRELVSLIWNMSFGFVQLVATVALLAYSATHRSPIQPSLTEWKACDRPLGAWNSIWILRVLLGCFMSGWGWCRDRRVHNILRERTRDAETGDAGNEVITLPSSTNPGVPMSPGRRNATSTVAHESGSSRPPILPQAKLYARLSLLLSLLSMTWFLTAHILVYTSLSSCRRAAPHLWWLTFGILCILYVMVLEILLIALIVFVIGPLAFLFWNLVLVCIGRHPLQNPHYINPEIGKLPKSVVESIPLVLYIPPPIEGSEKEKSDTNGPTAPAPVYNPASHTYPPKPPVPQRRRFRWLRPRRADSDKNENGAGKESGGSSVKRGKTGTSGAWEDNWERGDYPFVRLEGNRAACAVCLMDFEEPPRAPGNSLPVEPKPGTEGDSGDTKGEDGKSGEDGKDGEDGEKPRETEREERAAIEEVPLNDLNAEFQRRLQLEDAGMGAQPLRLLPCGHVFHKTCLDPWLTNVSGRCPTCQRAVVLPPESGKSKRRGRGTR</sequence>
<feature type="transmembrane region" description="Helical" evidence="6">
    <location>
        <begin position="149"/>
        <end position="171"/>
    </location>
</feature>
<dbReference type="OrthoDB" id="8062037at2759"/>
<dbReference type="Proteomes" id="UP000294933">
    <property type="component" value="Unassembled WGS sequence"/>
</dbReference>
<evidence type="ECO:0000259" key="7">
    <source>
        <dbReference type="PROSITE" id="PS50089"/>
    </source>
</evidence>
<dbReference type="GO" id="GO:0006511">
    <property type="term" value="P:ubiquitin-dependent protein catabolic process"/>
    <property type="evidence" value="ECO:0007669"/>
    <property type="project" value="TreeGrafter"/>
</dbReference>